<dbReference type="STRING" id="282301.A0A267DK83"/>
<dbReference type="InterPro" id="IPR036188">
    <property type="entry name" value="FAD/NAD-bd_sf"/>
</dbReference>
<dbReference type="Gene3D" id="3.50.50.60">
    <property type="entry name" value="FAD/NAD(P)-binding domain"/>
    <property type="match status" value="2"/>
</dbReference>
<dbReference type="EMBL" id="NIVC01004011">
    <property type="protein sequence ID" value="PAA48939.1"/>
    <property type="molecule type" value="Genomic_DNA"/>
</dbReference>
<dbReference type="SUPFAM" id="SSF51905">
    <property type="entry name" value="FAD/NAD(P)-binding domain"/>
    <property type="match status" value="1"/>
</dbReference>
<feature type="transmembrane region" description="Helical" evidence="1">
    <location>
        <begin position="12"/>
        <end position="30"/>
    </location>
</feature>
<gene>
    <name evidence="4" type="ORF">BOX15_Mlig007197g1</name>
    <name evidence="3" type="ORF">BOX15_Mlig007197g2</name>
</gene>
<evidence type="ECO:0000256" key="1">
    <source>
        <dbReference type="SAM" id="Phobius"/>
    </source>
</evidence>
<proteinExistence type="predicted"/>
<evidence type="ECO:0000313" key="4">
    <source>
        <dbReference type="EMBL" id="PAA48939.1"/>
    </source>
</evidence>
<dbReference type="PANTHER" id="PTHR13847:SF150">
    <property type="entry name" value="OXIDOREDUCTASE TDA3-RELATED"/>
    <property type="match status" value="1"/>
</dbReference>
<name>A0A267DK83_9PLAT</name>
<reference evidence="4 5" key="1">
    <citation type="submission" date="2017-06" db="EMBL/GenBank/DDBJ databases">
        <title>A platform for efficient transgenesis in Macrostomum lignano, a flatworm model organism for stem cell research.</title>
        <authorList>
            <person name="Berezikov E."/>
        </authorList>
    </citation>
    <scope>NUCLEOTIDE SEQUENCE [LARGE SCALE GENOMIC DNA]</scope>
    <source>
        <strain evidence="4">DV1</strain>
        <tissue evidence="4">Whole organism</tissue>
    </source>
</reference>
<feature type="non-terminal residue" evidence="4">
    <location>
        <position position="1"/>
    </location>
</feature>
<dbReference type="OrthoDB" id="424974at2759"/>
<organism evidence="4 5">
    <name type="scientific">Macrostomum lignano</name>
    <dbReference type="NCBI Taxonomy" id="282301"/>
    <lineage>
        <taxon>Eukaryota</taxon>
        <taxon>Metazoa</taxon>
        <taxon>Spiralia</taxon>
        <taxon>Lophotrochozoa</taxon>
        <taxon>Platyhelminthes</taxon>
        <taxon>Rhabditophora</taxon>
        <taxon>Macrostomorpha</taxon>
        <taxon>Macrostomida</taxon>
        <taxon>Macrostomidae</taxon>
        <taxon>Macrostomum</taxon>
    </lineage>
</organism>
<dbReference type="Pfam" id="PF01266">
    <property type="entry name" value="DAO"/>
    <property type="match status" value="1"/>
</dbReference>
<dbReference type="Gene3D" id="3.30.9.10">
    <property type="entry name" value="D-Amino Acid Oxidase, subunit A, domain 2"/>
    <property type="match status" value="1"/>
</dbReference>
<keyword evidence="1" id="KW-1133">Transmembrane helix</keyword>
<dbReference type="PANTHER" id="PTHR13847">
    <property type="entry name" value="SARCOSINE DEHYDROGENASE-RELATED"/>
    <property type="match status" value="1"/>
</dbReference>
<dbReference type="AlphaFoldDB" id="A0A267DK83"/>
<evidence type="ECO:0000259" key="2">
    <source>
        <dbReference type="Pfam" id="PF01266"/>
    </source>
</evidence>
<protein>
    <recommendedName>
        <fullName evidence="2">FAD dependent oxidoreductase domain-containing protein</fullName>
    </recommendedName>
</protein>
<accession>A0A267DK83</accession>
<keyword evidence="1" id="KW-0472">Membrane</keyword>
<dbReference type="EMBL" id="NIVC01004970">
    <property type="protein sequence ID" value="PAA46245.1"/>
    <property type="molecule type" value="Genomic_DNA"/>
</dbReference>
<comment type="caution">
    <text evidence="4">The sequence shown here is derived from an EMBL/GenBank/DDBJ whole genome shotgun (WGS) entry which is preliminary data.</text>
</comment>
<dbReference type="InterPro" id="IPR006076">
    <property type="entry name" value="FAD-dep_OxRdtase"/>
</dbReference>
<keyword evidence="5" id="KW-1185">Reference proteome</keyword>
<sequence>ADSGDSGNDTPPVIIVGGGIIGSSTAYYLAKRGVRSLLLESVGVASGASGKAGGFLARDWCGGGAGGPLAQLAWESFRLHSELESELGQSLDYRRLDTLSLRLRVGGQPRCGRPITGCPDWVTAEVTRACRLGDPNNTAQVHPYKLTTGLVARAAALAGSRVRRARVTGAQVADGRIVSLTVEDVADAAVSTATTASSSTDKTDTAAATTTIDCRSAKIVFAMGPWTSTALGNWLNLAGGSDAVFGHRAHSVVLSAPAGQLSPHALYTEQEGGESPELYPRPDGTIYICGLADDAPLPASTADVVADSNKLRRLAKFAESVSDRLSADSVVAGQACYLPVSRTGLPMIGQLPGLANGFVGAGHSCWGILNGPATGLMLADLLLDGACSFMDAEPFRPRLGTADGAKDGTGDGE</sequence>
<keyword evidence="1" id="KW-0812">Transmembrane</keyword>
<evidence type="ECO:0000313" key="3">
    <source>
        <dbReference type="EMBL" id="PAA46245.1"/>
    </source>
</evidence>
<evidence type="ECO:0000313" key="5">
    <source>
        <dbReference type="Proteomes" id="UP000215902"/>
    </source>
</evidence>
<dbReference type="Proteomes" id="UP000215902">
    <property type="component" value="Unassembled WGS sequence"/>
</dbReference>
<feature type="domain" description="FAD dependent oxidoreductase" evidence="2">
    <location>
        <begin position="13"/>
        <end position="381"/>
    </location>
</feature>
<dbReference type="GO" id="GO:0005737">
    <property type="term" value="C:cytoplasm"/>
    <property type="evidence" value="ECO:0007669"/>
    <property type="project" value="TreeGrafter"/>
</dbReference>
<dbReference type="PRINTS" id="PR00420">
    <property type="entry name" value="RNGMNOXGNASE"/>
</dbReference>